<name>A0A1Y3CCW9_9GAMM</name>
<protein>
    <submittedName>
        <fullName evidence="14">EmrA/EmrK family multidrug efflux transporter periplasmic adaptor subunit</fullName>
    </submittedName>
</protein>
<evidence type="ECO:0000256" key="8">
    <source>
        <dbReference type="ARBA" id="ARBA00023136"/>
    </source>
</evidence>
<evidence type="ECO:0000259" key="11">
    <source>
        <dbReference type="Pfam" id="PF25876"/>
    </source>
</evidence>
<dbReference type="GO" id="GO:0005886">
    <property type="term" value="C:plasma membrane"/>
    <property type="evidence" value="ECO:0007669"/>
    <property type="project" value="UniProtKB-SubCell"/>
</dbReference>
<comment type="caution">
    <text evidence="14">The sequence shown here is derived from an EMBL/GenBank/DDBJ whole genome shotgun (WGS) entry which is preliminary data.</text>
</comment>
<dbReference type="InterPro" id="IPR058634">
    <property type="entry name" value="AaeA-lik-b-barrel"/>
</dbReference>
<dbReference type="AlphaFoldDB" id="A0A1Y3CCW9"/>
<evidence type="ECO:0000313" key="15">
    <source>
        <dbReference type="Proteomes" id="UP000242765"/>
    </source>
</evidence>
<evidence type="ECO:0000256" key="3">
    <source>
        <dbReference type="ARBA" id="ARBA00022448"/>
    </source>
</evidence>
<dbReference type="InterPro" id="IPR058625">
    <property type="entry name" value="MdtA-like_BSH"/>
</dbReference>
<dbReference type="GO" id="GO:0046677">
    <property type="term" value="P:response to antibiotic"/>
    <property type="evidence" value="ECO:0007669"/>
    <property type="project" value="UniProtKB-ARBA"/>
</dbReference>
<evidence type="ECO:0000313" key="14">
    <source>
        <dbReference type="EMBL" id="OTG63484.1"/>
    </source>
</evidence>
<keyword evidence="15" id="KW-1185">Reference proteome</keyword>
<evidence type="ECO:0000256" key="5">
    <source>
        <dbReference type="ARBA" id="ARBA00022519"/>
    </source>
</evidence>
<dbReference type="Pfam" id="PF25917">
    <property type="entry name" value="BSH_RND"/>
    <property type="match status" value="1"/>
</dbReference>
<keyword evidence="3" id="KW-0813">Transport</keyword>
<dbReference type="OrthoDB" id="9811754at2"/>
<dbReference type="Gene3D" id="2.40.50.100">
    <property type="match status" value="1"/>
</dbReference>
<dbReference type="EMBL" id="NEGB01000009">
    <property type="protein sequence ID" value="OTG63484.1"/>
    <property type="molecule type" value="Genomic_DNA"/>
</dbReference>
<evidence type="ECO:0000256" key="2">
    <source>
        <dbReference type="ARBA" id="ARBA00009477"/>
    </source>
</evidence>
<keyword evidence="9" id="KW-0175">Coiled coil</keyword>
<feature type="domain" description="Multidrug resistance protein MdtA-like alpha-helical hairpin" evidence="11">
    <location>
        <begin position="140"/>
        <end position="203"/>
    </location>
</feature>
<evidence type="ECO:0000256" key="6">
    <source>
        <dbReference type="ARBA" id="ARBA00022692"/>
    </source>
</evidence>
<dbReference type="FunFam" id="2.40.30.170:FF:000003">
    <property type="entry name" value="Multidrug resistance protein A"/>
    <property type="match status" value="1"/>
</dbReference>
<proteinExistence type="inferred from homology"/>
<evidence type="ECO:0000256" key="4">
    <source>
        <dbReference type="ARBA" id="ARBA00022475"/>
    </source>
</evidence>
<dbReference type="Proteomes" id="UP000242765">
    <property type="component" value="Unassembled WGS sequence"/>
</dbReference>
<evidence type="ECO:0000256" key="1">
    <source>
        <dbReference type="ARBA" id="ARBA00004383"/>
    </source>
</evidence>
<dbReference type="GO" id="GO:0015721">
    <property type="term" value="P:bile acid and bile salt transport"/>
    <property type="evidence" value="ECO:0007669"/>
    <property type="project" value="UniProtKB-ARBA"/>
</dbReference>
<dbReference type="STRING" id="1977882.B9T28_13285"/>
<evidence type="ECO:0000256" key="9">
    <source>
        <dbReference type="SAM" id="Coils"/>
    </source>
</evidence>
<keyword evidence="6 10" id="KW-0812">Transmembrane</keyword>
<dbReference type="PANTHER" id="PTHR30386">
    <property type="entry name" value="MEMBRANE FUSION SUBUNIT OF EMRAB-TOLC MULTIDRUG EFFLUX PUMP"/>
    <property type="match status" value="1"/>
</dbReference>
<feature type="transmembrane region" description="Helical" evidence="10">
    <location>
        <begin position="28"/>
        <end position="49"/>
    </location>
</feature>
<dbReference type="InterPro" id="IPR058624">
    <property type="entry name" value="MdtA-like_HH"/>
</dbReference>
<dbReference type="RefSeq" id="WP_086204463.1">
    <property type="nucleotide sequence ID" value="NZ_NEGB01000009.1"/>
</dbReference>
<dbReference type="InterPro" id="IPR050739">
    <property type="entry name" value="MFP"/>
</dbReference>
<feature type="domain" description="p-hydroxybenzoic acid efflux pump subunit AaeA-like beta-barrel" evidence="13">
    <location>
        <begin position="284"/>
        <end position="362"/>
    </location>
</feature>
<dbReference type="Gene3D" id="2.40.30.170">
    <property type="match status" value="1"/>
</dbReference>
<comment type="subcellular location">
    <subcellularLocation>
        <location evidence="1">Cell inner membrane</location>
        <topology evidence="1">Single-pass membrane protein</topology>
        <orientation evidence="1">Periplasmic side</orientation>
    </subcellularLocation>
</comment>
<dbReference type="SUPFAM" id="SSF111369">
    <property type="entry name" value="HlyD-like secretion proteins"/>
    <property type="match status" value="2"/>
</dbReference>
<dbReference type="Pfam" id="PF25963">
    <property type="entry name" value="Beta-barrel_AAEA"/>
    <property type="match status" value="1"/>
</dbReference>
<accession>A0A1Y3CCW9</accession>
<dbReference type="PANTHER" id="PTHR30386:SF19">
    <property type="entry name" value="MULTIDRUG EXPORT PROTEIN EMRA-RELATED"/>
    <property type="match status" value="1"/>
</dbReference>
<keyword evidence="5" id="KW-0997">Cell inner membrane</keyword>
<organism evidence="14 15">
    <name type="scientific">Acinetobacter silvestris</name>
    <dbReference type="NCBI Taxonomy" id="1977882"/>
    <lineage>
        <taxon>Bacteria</taxon>
        <taxon>Pseudomonadati</taxon>
        <taxon>Pseudomonadota</taxon>
        <taxon>Gammaproteobacteria</taxon>
        <taxon>Moraxellales</taxon>
        <taxon>Moraxellaceae</taxon>
        <taxon>Acinetobacter</taxon>
    </lineage>
</organism>
<dbReference type="Pfam" id="PF25876">
    <property type="entry name" value="HH_MFP_RND"/>
    <property type="match status" value="1"/>
</dbReference>
<reference evidence="14 15" key="1">
    <citation type="submission" date="2017-04" db="EMBL/GenBank/DDBJ databases">
        <title>High diversity of culturable Acinetobacter species in natural soil and water ecosystems.</title>
        <authorList>
            <person name="Nemec A."/>
            <person name="Radolfova-Krizova L."/>
        </authorList>
    </citation>
    <scope>NUCLEOTIDE SEQUENCE [LARGE SCALE GENOMIC DNA]</scope>
    <source>
        <strain evidence="14 15">ANC 4999</strain>
    </source>
</reference>
<evidence type="ECO:0000259" key="12">
    <source>
        <dbReference type="Pfam" id="PF25917"/>
    </source>
</evidence>
<feature type="coiled-coil region" evidence="9">
    <location>
        <begin position="192"/>
        <end position="219"/>
    </location>
</feature>
<evidence type="ECO:0000256" key="7">
    <source>
        <dbReference type="ARBA" id="ARBA00022989"/>
    </source>
</evidence>
<dbReference type="Gene3D" id="1.10.287.470">
    <property type="entry name" value="Helix hairpin bin"/>
    <property type="match status" value="1"/>
</dbReference>
<gene>
    <name evidence="14" type="ORF">B9T28_13285</name>
</gene>
<dbReference type="GO" id="GO:1990961">
    <property type="term" value="P:xenobiotic detoxification by transmembrane export across the plasma membrane"/>
    <property type="evidence" value="ECO:0007669"/>
    <property type="project" value="UniProtKB-ARBA"/>
</dbReference>
<keyword evidence="4" id="KW-1003">Cell membrane</keyword>
<evidence type="ECO:0000256" key="10">
    <source>
        <dbReference type="SAM" id="Phobius"/>
    </source>
</evidence>
<feature type="coiled-coil region" evidence="9">
    <location>
        <begin position="98"/>
        <end position="167"/>
    </location>
</feature>
<keyword evidence="7 10" id="KW-1133">Transmembrane helix</keyword>
<comment type="similarity">
    <text evidence="2">Belongs to the membrane fusion protein (MFP) (TC 8.A.1) family.</text>
</comment>
<sequence>MTDAPNTPAPQNESADTDEAMKAKRKKMLVIVALVIIVAAVIYALWAFIFSGSVNTDNAYVGAETAEITSMVSGQVAEVKVSNTQQVKKGDLLAVIDNRDARIALAQAQAELAKAQRQYTQSSANSNSLTSQVLVSSDDINSAKAQVAQAQVEVERAQAELARRIQLGASGAISKEELATSQSAFNTTKANLEVAKAGLAQAESKRKAAESNLAANDALIKGANQASTPDVLVAQAKVDQAKLDLQRTEIRAPLNGVVAQRSVQVGQRVAPGSMLMSVVPVSDVYVDANFKESQLEKVRVGQKATLTSDLYGKSVEYHGTVVGFSGGTGAAFALIPAQNATGNWIKVVQRLPVRIQLDPKELAEHPLRVGLSMDATIDLTSK</sequence>
<feature type="domain" description="Multidrug resistance protein MdtA-like barrel-sandwich hybrid" evidence="12">
    <location>
        <begin position="64"/>
        <end position="278"/>
    </location>
</feature>
<keyword evidence="8 10" id="KW-0472">Membrane</keyword>
<evidence type="ECO:0000259" key="13">
    <source>
        <dbReference type="Pfam" id="PF25963"/>
    </source>
</evidence>